<proteinExistence type="predicted"/>
<dbReference type="AlphaFoldDB" id="A0A0M1P005"/>
<dbReference type="OrthoDB" id="2606950at2"/>
<dbReference type="SUPFAM" id="SSF48371">
    <property type="entry name" value="ARM repeat"/>
    <property type="match status" value="1"/>
</dbReference>
<evidence type="ECO:0000313" key="2">
    <source>
        <dbReference type="Proteomes" id="UP000036932"/>
    </source>
</evidence>
<reference evidence="2" key="1">
    <citation type="submission" date="2015-08" db="EMBL/GenBank/DDBJ databases">
        <title>Genome sequencing project for genomic taxonomy and phylogenomics of Bacillus-like bacteria.</title>
        <authorList>
            <person name="Liu B."/>
            <person name="Wang J."/>
            <person name="Zhu Y."/>
            <person name="Liu G."/>
            <person name="Chen Q."/>
            <person name="Chen Z."/>
            <person name="Lan J."/>
            <person name="Che J."/>
            <person name="Ge C."/>
            <person name="Shi H."/>
            <person name="Pan Z."/>
            <person name="Liu X."/>
        </authorList>
    </citation>
    <scope>NUCLEOTIDE SEQUENCE [LARGE SCALE GENOMIC DNA]</scope>
    <source>
        <strain evidence="2">FJAT-22460</strain>
    </source>
</reference>
<dbReference type="Proteomes" id="UP000036932">
    <property type="component" value="Unassembled WGS sequence"/>
</dbReference>
<name>A0A0M1P005_9BACL</name>
<dbReference type="InterPro" id="IPR016024">
    <property type="entry name" value="ARM-type_fold"/>
</dbReference>
<accession>A0A0M1P005</accession>
<dbReference type="RefSeq" id="WP_054400894.1">
    <property type="nucleotide sequence ID" value="NZ_LIUT01000001.1"/>
</dbReference>
<organism evidence="1 2">
    <name type="scientific">Paenibacillus solani</name>
    <dbReference type="NCBI Taxonomy" id="1705565"/>
    <lineage>
        <taxon>Bacteria</taxon>
        <taxon>Bacillati</taxon>
        <taxon>Bacillota</taxon>
        <taxon>Bacilli</taxon>
        <taxon>Bacillales</taxon>
        <taxon>Paenibacillaceae</taxon>
        <taxon>Paenibacillus</taxon>
    </lineage>
</organism>
<sequence length="145" mass="16665">MKVEELRAILSGSDIEGKIEVLSYLRDVFESYNNSMDDFRELIIALLDCGFKEDKLDVKEEIFNTILTAATYKNIDGINFDILAYNLDSLPEECLHSALTILGFTFKKDYLCYLTKYLDHENRSVRADAINAINEIEGYWAKNNS</sequence>
<dbReference type="EMBL" id="LIUT01000001">
    <property type="protein sequence ID" value="KOR87838.1"/>
    <property type="molecule type" value="Genomic_DNA"/>
</dbReference>
<protein>
    <recommendedName>
        <fullName evidence="3">Immunity protein 30 domain-containing protein</fullName>
    </recommendedName>
</protein>
<dbReference type="PATRIC" id="fig|1705565.3.peg.2014"/>
<gene>
    <name evidence="1" type="ORF">AM231_00895</name>
</gene>
<comment type="caution">
    <text evidence="1">The sequence shown here is derived from an EMBL/GenBank/DDBJ whole genome shotgun (WGS) entry which is preliminary data.</text>
</comment>
<evidence type="ECO:0000313" key="1">
    <source>
        <dbReference type="EMBL" id="KOR87838.1"/>
    </source>
</evidence>
<keyword evidence="2" id="KW-1185">Reference proteome</keyword>
<evidence type="ECO:0008006" key="3">
    <source>
        <dbReference type="Google" id="ProtNLM"/>
    </source>
</evidence>